<dbReference type="EMBL" id="CP011509">
    <property type="protein sequence ID" value="AKJ01993.1"/>
    <property type="molecule type" value="Genomic_DNA"/>
</dbReference>
<protein>
    <submittedName>
        <fullName evidence="2">Uncharacterized protein</fullName>
    </submittedName>
</protein>
<feature type="compositionally biased region" description="Basic and acidic residues" evidence="1">
    <location>
        <begin position="30"/>
        <end position="43"/>
    </location>
</feature>
<evidence type="ECO:0000256" key="1">
    <source>
        <dbReference type="SAM" id="MobiDB-lite"/>
    </source>
</evidence>
<accession>A0AAC8TDQ7</accession>
<dbReference type="AlphaFoldDB" id="A0AAC8TDQ7"/>
<proteinExistence type="predicted"/>
<sequence length="49" mass="5960">MNHWKKEIRAFLKNLQQLLKRMPNNKSKRQPVEEAIRRGEDALARWSRS</sequence>
<evidence type="ECO:0000313" key="2">
    <source>
        <dbReference type="EMBL" id="AKJ01993.1"/>
    </source>
</evidence>
<organism evidence="2 3">
    <name type="scientific">Archangium gephyra</name>
    <dbReference type="NCBI Taxonomy" id="48"/>
    <lineage>
        <taxon>Bacteria</taxon>
        <taxon>Pseudomonadati</taxon>
        <taxon>Myxococcota</taxon>
        <taxon>Myxococcia</taxon>
        <taxon>Myxococcales</taxon>
        <taxon>Cystobacterineae</taxon>
        <taxon>Archangiaceae</taxon>
        <taxon>Archangium</taxon>
    </lineage>
</organism>
<name>A0AAC8TDQ7_9BACT</name>
<gene>
    <name evidence="2" type="ORF">AA314_03619</name>
</gene>
<reference evidence="2 3" key="1">
    <citation type="submission" date="2015-05" db="EMBL/GenBank/DDBJ databases">
        <title>Genome assembly of Archangium gephyra DSM 2261.</title>
        <authorList>
            <person name="Sharma G."/>
            <person name="Subramanian S."/>
        </authorList>
    </citation>
    <scope>NUCLEOTIDE SEQUENCE [LARGE SCALE GENOMIC DNA]</scope>
    <source>
        <strain evidence="2 3">DSM 2261</strain>
    </source>
</reference>
<dbReference type="Proteomes" id="UP000035579">
    <property type="component" value="Chromosome"/>
</dbReference>
<dbReference type="KEGG" id="age:AA314_03619"/>
<feature type="region of interest" description="Disordered" evidence="1">
    <location>
        <begin position="22"/>
        <end position="49"/>
    </location>
</feature>
<evidence type="ECO:0000313" key="3">
    <source>
        <dbReference type="Proteomes" id="UP000035579"/>
    </source>
</evidence>